<dbReference type="InterPro" id="IPR012910">
    <property type="entry name" value="Plug_dom"/>
</dbReference>
<dbReference type="Gene3D" id="2.60.40.1120">
    <property type="entry name" value="Carboxypeptidase-like, regulatory domain"/>
    <property type="match status" value="1"/>
</dbReference>
<dbReference type="EMBL" id="JAAFZH010000003">
    <property type="protein sequence ID" value="NDU95084.1"/>
    <property type="molecule type" value="Genomic_DNA"/>
</dbReference>
<evidence type="ECO:0000256" key="1">
    <source>
        <dbReference type="ARBA" id="ARBA00004571"/>
    </source>
</evidence>
<keyword evidence="10 12" id="KW-0472">Membrane</keyword>
<keyword evidence="8" id="KW-0406">Ion transport</keyword>
<evidence type="ECO:0000313" key="18">
    <source>
        <dbReference type="Proteomes" id="UP000474175"/>
    </source>
</evidence>
<dbReference type="SUPFAM" id="SSF56935">
    <property type="entry name" value="Porins"/>
    <property type="match status" value="1"/>
</dbReference>
<comment type="caution">
    <text evidence="17">The sequence shown here is derived from an EMBL/GenBank/DDBJ whole genome shotgun (WGS) entry which is preliminary data.</text>
</comment>
<feature type="chain" id="PRO_5026967273" evidence="14">
    <location>
        <begin position="23"/>
        <end position="855"/>
    </location>
</feature>
<dbReference type="InterPro" id="IPR010917">
    <property type="entry name" value="TonB_rcpt_CS"/>
</dbReference>
<evidence type="ECO:0000256" key="9">
    <source>
        <dbReference type="ARBA" id="ARBA00023077"/>
    </source>
</evidence>
<keyword evidence="7" id="KW-0408">Iron</keyword>
<comment type="subcellular location">
    <subcellularLocation>
        <location evidence="1 12">Cell outer membrane</location>
        <topology evidence="1 12">Multi-pass membrane protein</topology>
    </subcellularLocation>
</comment>
<dbReference type="Proteomes" id="UP000474175">
    <property type="component" value="Unassembled WGS sequence"/>
</dbReference>
<feature type="signal peptide" evidence="14">
    <location>
        <begin position="1"/>
        <end position="22"/>
    </location>
</feature>
<dbReference type="InterPro" id="IPR000531">
    <property type="entry name" value="Beta-barrel_TonB"/>
</dbReference>
<evidence type="ECO:0000256" key="8">
    <source>
        <dbReference type="ARBA" id="ARBA00023065"/>
    </source>
</evidence>
<evidence type="ECO:0000256" key="4">
    <source>
        <dbReference type="ARBA" id="ARBA00022496"/>
    </source>
</evidence>
<name>A0A6L9L3K0_9BACT</name>
<evidence type="ECO:0000256" key="5">
    <source>
        <dbReference type="ARBA" id="ARBA00022692"/>
    </source>
</evidence>
<evidence type="ECO:0000256" key="13">
    <source>
        <dbReference type="RuleBase" id="RU003357"/>
    </source>
</evidence>
<evidence type="ECO:0000256" key="6">
    <source>
        <dbReference type="ARBA" id="ARBA00022729"/>
    </source>
</evidence>
<dbReference type="Gene3D" id="2.40.170.20">
    <property type="entry name" value="TonB-dependent receptor, beta-barrel domain"/>
    <property type="match status" value="1"/>
</dbReference>
<dbReference type="GO" id="GO:0006826">
    <property type="term" value="P:iron ion transport"/>
    <property type="evidence" value="ECO:0007669"/>
    <property type="project" value="UniProtKB-KW"/>
</dbReference>
<dbReference type="PROSITE" id="PS01156">
    <property type="entry name" value="TONB_DEPENDENT_REC_2"/>
    <property type="match status" value="1"/>
</dbReference>
<accession>A0A6L9L3K0</accession>
<evidence type="ECO:0000256" key="14">
    <source>
        <dbReference type="SAM" id="SignalP"/>
    </source>
</evidence>
<evidence type="ECO:0000256" key="10">
    <source>
        <dbReference type="ARBA" id="ARBA00023136"/>
    </source>
</evidence>
<comment type="similarity">
    <text evidence="12 13">Belongs to the TonB-dependent receptor family.</text>
</comment>
<keyword evidence="11 12" id="KW-0998">Cell outer membrane</keyword>
<dbReference type="Pfam" id="PF13715">
    <property type="entry name" value="CarbopepD_reg_2"/>
    <property type="match status" value="1"/>
</dbReference>
<evidence type="ECO:0000256" key="2">
    <source>
        <dbReference type="ARBA" id="ARBA00022448"/>
    </source>
</evidence>
<dbReference type="InterPro" id="IPR039426">
    <property type="entry name" value="TonB-dep_rcpt-like"/>
</dbReference>
<keyword evidence="18" id="KW-1185">Reference proteome</keyword>
<organism evidence="17 18">
    <name type="scientific">Spirosoma terrae</name>
    <dbReference type="NCBI Taxonomy" id="1968276"/>
    <lineage>
        <taxon>Bacteria</taxon>
        <taxon>Pseudomonadati</taxon>
        <taxon>Bacteroidota</taxon>
        <taxon>Cytophagia</taxon>
        <taxon>Cytophagales</taxon>
        <taxon>Cytophagaceae</taxon>
        <taxon>Spirosoma</taxon>
    </lineage>
</organism>
<dbReference type="PANTHER" id="PTHR32552:SF81">
    <property type="entry name" value="TONB-DEPENDENT OUTER MEMBRANE RECEPTOR"/>
    <property type="match status" value="1"/>
</dbReference>
<keyword evidence="17" id="KW-0675">Receptor</keyword>
<evidence type="ECO:0000256" key="11">
    <source>
        <dbReference type="ARBA" id="ARBA00023237"/>
    </source>
</evidence>
<sequence length="855" mass="92731">MKHFLKSILSIGIIIIPFSLSAQNAPVINATVSGKVIDARTKEQLIGATVTIKGTTNGSTTDQSGEFKLLTGQKLPFAVVVSFVGYQTKEVIINDNNAEIQLEEGANQLADVVITSRRRQESAQDVPIPISIVSGTRAEDAGAFNVNRLKELVPTVQLYASNARNTTLNIRGLGSTYGLTNDGIDPGVGFYVDGVYYARPAATALDFIDIEQVEVLRGPQGTLFGKNTTAGAFNITTRAAGFVPSGTFELSYGNYGFIQAKGSLTGPLSKKLAARVSFTGTQRNGTFYNVHTQLPINDINNIGVRGQLLYTPSDNVKITLIADVSDQKPNGYGWPVAGVVPTKRAAYRQFNAIIADLNYTIPYKSAFERIVDLDTPSKADNQLGGVSLNADIKLGGGTLTSTTAWRYWQWTPLNDRDYLGIPVFTISAGNSVHDQWSQEIRYSGRVSSRLSGVVGLFGLWQDLKSDPVQTEEAGSAQWRFAQSSTSALWKTPGLFDNFGIRTTNRIRSTGLAVFAQADWSITDRIHILPGIRYNYDKKIANYKRETYGGLQTTDPALIALKNGVYSNQAFDTDVSEGNFSGQLTLQYRANNAINAFGTYSLSYKPVGVNIGGLPTANGQVLLDLARVKPEFVTHVEFGIKTKPSPRSVLNVVFHNTEIKDYQTQVQTPEPGVNRGYLANAEKVRVVGVEVDGNIRVANFLTLNGAFAYTDGKYVTFKNAPVPLEETGGEQAFKDISGGALPGISKWSGSVGGELTARGKLISLKGNYFFGLDGFYRSSFSSSPSPSQYLNIDGYTLVNGRVGFRASNGISIFLWGRNLLNTNYYEQLLAAPGSAGHYAGIVGDPRTYGVTLRYTF</sequence>
<dbReference type="PROSITE" id="PS52016">
    <property type="entry name" value="TONB_DEPENDENT_REC_3"/>
    <property type="match status" value="1"/>
</dbReference>
<reference evidence="17 18" key="1">
    <citation type="submission" date="2020-02" db="EMBL/GenBank/DDBJ databases">
        <title>Draft genome sequence of two Spirosoma agri KCTC 52727 and Spirosoma terrae KCTC 52035.</title>
        <authorList>
            <person name="Rojas J."/>
            <person name="Ambika Manirajan B."/>
            <person name="Suarez C."/>
            <person name="Ratering S."/>
            <person name="Schnell S."/>
        </authorList>
    </citation>
    <scope>NUCLEOTIDE SEQUENCE [LARGE SCALE GENOMIC DNA]</scope>
    <source>
        <strain evidence="17 18">KCTC 52035</strain>
    </source>
</reference>
<dbReference type="SUPFAM" id="SSF49464">
    <property type="entry name" value="Carboxypeptidase regulatory domain-like"/>
    <property type="match status" value="1"/>
</dbReference>
<dbReference type="AlphaFoldDB" id="A0A6L9L3K0"/>
<dbReference type="Pfam" id="PF00593">
    <property type="entry name" value="TonB_dep_Rec_b-barrel"/>
    <property type="match status" value="1"/>
</dbReference>
<feature type="domain" description="TonB-dependent receptor plug" evidence="16">
    <location>
        <begin position="123"/>
        <end position="232"/>
    </location>
</feature>
<evidence type="ECO:0000256" key="7">
    <source>
        <dbReference type="ARBA" id="ARBA00023004"/>
    </source>
</evidence>
<evidence type="ECO:0000313" key="17">
    <source>
        <dbReference type="EMBL" id="NDU95084.1"/>
    </source>
</evidence>
<proteinExistence type="inferred from homology"/>
<keyword evidence="2 12" id="KW-0813">Transport</keyword>
<keyword evidence="6 14" id="KW-0732">Signal</keyword>
<evidence type="ECO:0000256" key="3">
    <source>
        <dbReference type="ARBA" id="ARBA00022452"/>
    </source>
</evidence>
<dbReference type="Pfam" id="PF07715">
    <property type="entry name" value="Plug"/>
    <property type="match status" value="1"/>
</dbReference>
<evidence type="ECO:0000259" key="15">
    <source>
        <dbReference type="Pfam" id="PF00593"/>
    </source>
</evidence>
<dbReference type="InterPro" id="IPR036942">
    <property type="entry name" value="Beta-barrel_TonB_sf"/>
</dbReference>
<evidence type="ECO:0000256" key="12">
    <source>
        <dbReference type="PROSITE-ProRule" id="PRU01360"/>
    </source>
</evidence>
<feature type="domain" description="TonB-dependent receptor-like beta-barrel" evidence="15">
    <location>
        <begin position="373"/>
        <end position="818"/>
    </location>
</feature>
<keyword evidence="3 12" id="KW-1134">Transmembrane beta strand</keyword>
<evidence type="ECO:0000259" key="16">
    <source>
        <dbReference type="Pfam" id="PF07715"/>
    </source>
</evidence>
<keyword evidence="9 13" id="KW-0798">TonB box</keyword>
<dbReference type="GO" id="GO:0009279">
    <property type="term" value="C:cell outer membrane"/>
    <property type="evidence" value="ECO:0007669"/>
    <property type="project" value="UniProtKB-SubCell"/>
</dbReference>
<keyword evidence="5 12" id="KW-0812">Transmembrane</keyword>
<protein>
    <submittedName>
        <fullName evidence="17">TonB-dependent receptor</fullName>
    </submittedName>
</protein>
<gene>
    <name evidence="17" type="ORF">GK108_09385</name>
</gene>
<dbReference type="PANTHER" id="PTHR32552">
    <property type="entry name" value="FERRICHROME IRON RECEPTOR-RELATED"/>
    <property type="match status" value="1"/>
</dbReference>
<dbReference type="InterPro" id="IPR008969">
    <property type="entry name" value="CarboxyPept-like_regulatory"/>
</dbReference>
<dbReference type="RefSeq" id="WP_163946348.1">
    <property type="nucleotide sequence ID" value="NZ_JAAFZH010000003.1"/>
</dbReference>
<keyword evidence="4" id="KW-0410">Iron transport</keyword>